<evidence type="ECO:0000256" key="1">
    <source>
        <dbReference type="SAM" id="Phobius"/>
    </source>
</evidence>
<dbReference type="EMBL" id="NVUU01000066">
    <property type="protein sequence ID" value="PCI93284.1"/>
    <property type="molecule type" value="Genomic_DNA"/>
</dbReference>
<keyword evidence="1" id="KW-0472">Membrane</keyword>
<dbReference type="AlphaFoldDB" id="A0A2A4YEY7"/>
<name>A0A2A4YEY7_UNCAE</name>
<keyword evidence="1" id="KW-0812">Transmembrane</keyword>
<organism evidence="2 3">
    <name type="scientific">Aerophobetes bacterium</name>
    <dbReference type="NCBI Taxonomy" id="2030807"/>
    <lineage>
        <taxon>Bacteria</taxon>
        <taxon>Candidatus Aerophobota</taxon>
    </lineage>
</organism>
<accession>A0A2A4YEY7</accession>
<protein>
    <submittedName>
        <fullName evidence="2">Uncharacterized protein</fullName>
    </submittedName>
</protein>
<sequence>MTTSTAATASQFASTFLMMPIPVTRTHYRNPHTGEVTSRERVDPNTQVVTKCCKQLIRKAYLSLDHNKYGTCRETIPTELNESHKLKDRATHYRTENAAEVKIVRVNTRYGKCLEIPVNPFTNQELTKVTDPFTYETFELHEGIFAAPAEDAGSLTTSNAKKFFENRLVTECGVVFNKTAFLERAASEHKHTCPNNQRTCNKTLQFEGHPPEPSTYGGAYNASTTQYISHSNTLISDETIKAPFLGTWALACAVGYVSLLTLSSTIFGTSLLLLGASSMLFSIRVSNEFKTDYPILVEKIALVATAIFIPAACSYYGAALLGFSATTQIATTVASVALPCIYHIANMLT</sequence>
<keyword evidence="1" id="KW-1133">Transmembrane helix</keyword>
<evidence type="ECO:0000313" key="2">
    <source>
        <dbReference type="EMBL" id="PCI93284.1"/>
    </source>
</evidence>
<evidence type="ECO:0000313" key="3">
    <source>
        <dbReference type="Proteomes" id="UP000217838"/>
    </source>
</evidence>
<gene>
    <name evidence="2" type="ORF">COB11_05620</name>
</gene>
<reference evidence="3" key="1">
    <citation type="submission" date="2017-08" db="EMBL/GenBank/DDBJ databases">
        <title>A dynamic microbial community with high functional redundancy inhabits the cold, oxic subseafloor aquifer.</title>
        <authorList>
            <person name="Tully B.J."/>
            <person name="Wheat C.G."/>
            <person name="Glazer B.T."/>
            <person name="Huber J.A."/>
        </authorList>
    </citation>
    <scope>NUCLEOTIDE SEQUENCE [LARGE SCALE GENOMIC DNA]</scope>
</reference>
<proteinExistence type="predicted"/>
<comment type="caution">
    <text evidence="2">The sequence shown here is derived from an EMBL/GenBank/DDBJ whole genome shotgun (WGS) entry which is preliminary data.</text>
</comment>
<feature type="transmembrane region" description="Helical" evidence="1">
    <location>
        <begin position="295"/>
        <end position="317"/>
    </location>
</feature>
<dbReference type="Proteomes" id="UP000217838">
    <property type="component" value="Unassembled WGS sequence"/>
</dbReference>
<feature type="transmembrane region" description="Helical" evidence="1">
    <location>
        <begin position="248"/>
        <end position="274"/>
    </location>
</feature>